<sequence length="593" mass="67282">MQLQSFKVSPFVIYVLLHLLHLLSSVNAEIISHALISFCYHQGSYRDHSLNDIKFWDSNGFLTGRDVTDQSANLHKYLWETYNATEYLESFPFLVMGCQGGPSDNPPFSVAGVIAIWRDAKDFGFMPLVGDFTQGDEIEVDDDILDQIVRWKYLQRMKSFLWTMLVVEMPLVGKEEHLERLQSLPIAVGSCVFTLRFNNGLLPNADRIRAPEVKPDPEKPFRAADHRIGDLFLVDYAAGVTQTVSPFVIYVLLHLLHLLSSVNAEIISHALISFCYHQGSYRDHSLNDIKFWDSNGFLTGRDVTDQSANLHKYLWETYNATEYLESFPFLVMGCQGGPSDNPPFSVAGVIAIWRDAKDFGFMPLVGDFTQGDEIEVDDDILDQIVRWKYLQRMKSFLWTMLVVEMPLVGKEEHLERLQSLPIAVGSCVFTLRFNNGLLPNADRIRAPEVKPDPEKPFRAADHRIGDLFLVDYAAGVTQTVCNFGRRSTLGWKGDALHNVEPRNSQGEGSSNGVKYFAFDQAAFVANEREIALSCASVPLPCRNESLKRHQPQRMAAQECGMLHLPNHQLRSSNRNERLILYAVSYDPEFEEQS</sequence>
<evidence type="ECO:0000256" key="1">
    <source>
        <dbReference type="SAM" id="SignalP"/>
    </source>
</evidence>
<evidence type="ECO:0000313" key="3">
    <source>
        <dbReference type="Proteomes" id="UP000016929"/>
    </source>
</evidence>
<dbReference type="EMBL" id="KB726281">
    <property type="protein sequence ID" value="EMT72203.1"/>
    <property type="molecule type" value="Genomic_DNA"/>
</dbReference>
<dbReference type="HOGENOM" id="CLU_460063_0_0_1"/>
<feature type="signal peptide" evidence="1">
    <location>
        <begin position="1"/>
        <end position="28"/>
    </location>
</feature>
<evidence type="ECO:0000313" key="2">
    <source>
        <dbReference type="EMBL" id="EMT72203.1"/>
    </source>
</evidence>
<dbReference type="AlphaFoldDB" id="N1S012"/>
<reference evidence="3" key="2">
    <citation type="journal article" date="2014" name="PLoS ONE">
        <title>Genome and Transcriptome Analysis of the Fungal Pathogen Fusarium oxysporum f. sp. cubense Causing Banana Vascular Wilt Disease.</title>
        <authorList>
            <person name="Guo L."/>
            <person name="Han L."/>
            <person name="Yang L."/>
            <person name="Zeng H."/>
            <person name="Fan D."/>
            <person name="Zhu Y."/>
            <person name="Feng Y."/>
            <person name="Wang G."/>
            <person name="Peng C."/>
            <person name="Jiang X."/>
            <person name="Zhou D."/>
            <person name="Ni P."/>
            <person name="Liang C."/>
            <person name="Liu L."/>
            <person name="Wang J."/>
            <person name="Mao C."/>
            <person name="Fang X."/>
            <person name="Peng M."/>
            <person name="Huang J."/>
        </authorList>
    </citation>
    <scope>NUCLEOTIDE SEQUENCE [LARGE SCALE GENOMIC DNA]</scope>
    <source>
        <strain evidence="3">race 4</strain>
    </source>
</reference>
<dbReference type="Proteomes" id="UP000016929">
    <property type="component" value="Unassembled WGS sequence"/>
</dbReference>
<keyword evidence="3" id="KW-1185">Reference proteome</keyword>
<name>N1S012_FUSC4</name>
<dbReference type="OrthoDB" id="5305386at2759"/>
<gene>
    <name evidence="2" type="ORF">FOC4_g10004064</name>
</gene>
<accession>N1S012</accession>
<reference evidence="3" key="1">
    <citation type="submission" date="2012-09" db="EMBL/GenBank/DDBJ databases">
        <title>Genome sequencing and comparative transcriptomics of race 1 and race 4 of banana pathogen: Fusarium oxysporum f. sp. cubense.</title>
        <authorList>
            <person name="Fang X."/>
            <person name="Huang J."/>
        </authorList>
    </citation>
    <scope>NUCLEOTIDE SEQUENCE [LARGE SCALE GENOMIC DNA]</scope>
    <source>
        <strain evidence="3">race 4</strain>
    </source>
</reference>
<evidence type="ECO:0008006" key="4">
    <source>
        <dbReference type="Google" id="ProtNLM"/>
    </source>
</evidence>
<proteinExistence type="predicted"/>
<organism evidence="2 3">
    <name type="scientific">Fusarium oxysporum f. sp. cubense (strain race 4)</name>
    <name type="common">Panama disease fungus</name>
    <dbReference type="NCBI Taxonomy" id="2502994"/>
    <lineage>
        <taxon>Eukaryota</taxon>
        <taxon>Fungi</taxon>
        <taxon>Dikarya</taxon>
        <taxon>Ascomycota</taxon>
        <taxon>Pezizomycotina</taxon>
        <taxon>Sordariomycetes</taxon>
        <taxon>Hypocreomycetidae</taxon>
        <taxon>Hypocreales</taxon>
        <taxon>Nectriaceae</taxon>
        <taxon>Fusarium</taxon>
        <taxon>Fusarium oxysporum species complex</taxon>
    </lineage>
</organism>
<protein>
    <recommendedName>
        <fullName evidence="4">Heterokaryon incompatibility domain-containing protein</fullName>
    </recommendedName>
</protein>
<keyword evidence="1" id="KW-0732">Signal</keyword>
<feature type="chain" id="PRO_5004111620" description="Heterokaryon incompatibility domain-containing protein" evidence="1">
    <location>
        <begin position="29"/>
        <end position="593"/>
    </location>
</feature>